<evidence type="ECO:0000259" key="1">
    <source>
        <dbReference type="PROSITE" id="PS50013"/>
    </source>
</evidence>
<evidence type="ECO:0000313" key="3">
    <source>
        <dbReference type="Proteomes" id="UP000467840"/>
    </source>
</evidence>
<organism evidence="2 3">
    <name type="scientific">Hevea brasiliensis</name>
    <name type="common">Para rubber tree</name>
    <name type="synonym">Siphonia brasiliensis</name>
    <dbReference type="NCBI Taxonomy" id="3981"/>
    <lineage>
        <taxon>Eukaryota</taxon>
        <taxon>Viridiplantae</taxon>
        <taxon>Streptophyta</taxon>
        <taxon>Embryophyta</taxon>
        <taxon>Tracheophyta</taxon>
        <taxon>Spermatophyta</taxon>
        <taxon>Magnoliopsida</taxon>
        <taxon>eudicotyledons</taxon>
        <taxon>Gunneridae</taxon>
        <taxon>Pentapetalae</taxon>
        <taxon>rosids</taxon>
        <taxon>fabids</taxon>
        <taxon>Malpighiales</taxon>
        <taxon>Euphorbiaceae</taxon>
        <taxon>Crotonoideae</taxon>
        <taxon>Micrandreae</taxon>
        <taxon>Hevea</taxon>
    </lineage>
</organism>
<dbReference type="InterPro" id="IPR000953">
    <property type="entry name" value="Chromo/chromo_shadow_dom"/>
</dbReference>
<proteinExistence type="predicted"/>
<feature type="domain" description="Chromo" evidence="1">
    <location>
        <begin position="196"/>
        <end position="266"/>
    </location>
</feature>
<dbReference type="InterPro" id="IPR016197">
    <property type="entry name" value="Chromo-like_dom_sf"/>
</dbReference>
<accession>A0A6A6LH61</accession>
<dbReference type="Pfam" id="PF24626">
    <property type="entry name" value="SH3_Tf2-1"/>
    <property type="match status" value="1"/>
</dbReference>
<name>A0A6A6LH61_HEVBR</name>
<gene>
    <name evidence="2" type="ORF">GH714_031935</name>
</gene>
<comment type="caution">
    <text evidence="2">The sequence shown here is derived from an EMBL/GenBank/DDBJ whole genome shotgun (WGS) entry which is preliminary data.</text>
</comment>
<evidence type="ECO:0000313" key="2">
    <source>
        <dbReference type="EMBL" id="KAF2299433.1"/>
    </source>
</evidence>
<dbReference type="AlphaFoldDB" id="A0A6A6LH61"/>
<dbReference type="EMBL" id="JAAGAX010000011">
    <property type="protein sequence ID" value="KAF2299433.1"/>
    <property type="molecule type" value="Genomic_DNA"/>
</dbReference>
<dbReference type="PANTHER" id="PTHR46148">
    <property type="entry name" value="CHROMO DOMAIN-CONTAINING PROTEIN"/>
    <property type="match status" value="1"/>
</dbReference>
<reference evidence="2 3" key="1">
    <citation type="journal article" date="2020" name="Mol. Plant">
        <title>The Chromosome-Based Rubber Tree Genome Provides New Insights into Spurge Genome Evolution and Rubber Biosynthesis.</title>
        <authorList>
            <person name="Liu J."/>
            <person name="Shi C."/>
            <person name="Shi C.C."/>
            <person name="Li W."/>
            <person name="Zhang Q.J."/>
            <person name="Zhang Y."/>
            <person name="Li K."/>
            <person name="Lu H.F."/>
            <person name="Shi C."/>
            <person name="Zhu S.T."/>
            <person name="Xiao Z.Y."/>
            <person name="Nan H."/>
            <person name="Yue Y."/>
            <person name="Zhu X.G."/>
            <person name="Wu Y."/>
            <person name="Hong X.N."/>
            <person name="Fan G.Y."/>
            <person name="Tong Y."/>
            <person name="Zhang D."/>
            <person name="Mao C.L."/>
            <person name="Liu Y.L."/>
            <person name="Hao S.J."/>
            <person name="Liu W.Q."/>
            <person name="Lv M.Q."/>
            <person name="Zhang H.B."/>
            <person name="Liu Y."/>
            <person name="Hu-Tang G.R."/>
            <person name="Wang J.P."/>
            <person name="Wang J.H."/>
            <person name="Sun Y.H."/>
            <person name="Ni S.B."/>
            <person name="Chen W.B."/>
            <person name="Zhang X.C."/>
            <person name="Jiao Y.N."/>
            <person name="Eichler E.E."/>
            <person name="Li G.H."/>
            <person name="Liu X."/>
            <person name="Gao L.Z."/>
        </authorList>
    </citation>
    <scope>NUCLEOTIDE SEQUENCE [LARGE SCALE GENOMIC DNA]</scope>
    <source>
        <strain evidence="3">cv. GT1</strain>
        <tissue evidence="2">Leaf</tissue>
    </source>
</reference>
<dbReference type="Proteomes" id="UP000467840">
    <property type="component" value="Chromosome 1"/>
</dbReference>
<dbReference type="Gene3D" id="2.40.50.40">
    <property type="match status" value="1"/>
</dbReference>
<dbReference type="PROSITE" id="PS50013">
    <property type="entry name" value="CHROMO_2"/>
    <property type="match status" value="1"/>
</dbReference>
<sequence>MDDYACVLGMNFMDRVKAIPIPFANSLCIVEDGGAFTIPLKRENAGSSTLSALQLARSVKRAEPTYLVALQAEESVHAVEVPHEVQNVLQEFKDVMPKELPKQLPPKREVDHPIELLLSAKPPAGVPYRTAQLSYNLQRSEATGASPFEGYEEEEVGRHQEEALRIPTRRLGVSEDVHHTHGKRHKGLLKKYEGHFSVEQRVGNVAYRVKLPAHLECHPVFHVSLLKPYHADIEYVVRWKGRGAEETNWEHELKLWQHEEIVRQYQLEATGVFPG</sequence>
<dbReference type="InterPro" id="IPR056924">
    <property type="entry name" value="SH3_Tf2-1"/>
</dbReference>
<dbReference type="SUPFAM" id="SSF54160">
    <property type="entry name" value="Chromo domain-like"/>
    <property type="match status" value="1"/>
</dbReference>
<dbReference type="PANTHER" id="PTHR46148:SF52">
    <property type="entry name" value="OS04G0603800 PROTEIN"/>
    <property type="match status" value="1"/>
</dbReference>
<keyword evidence="3" id="KW-1185">Reference proteome</keyword>
<protein>
    <recommendedName>
        <fullName evidence="1">Chromo domain-containing protein</fullName>
    </recommendedName>
</protein>